<dbReference type="InterPro" id="IPR017452">
    <property type="entry name" value="GPCR_Rhodpsn_7TM"/>
</dbReference>
<keyword evidence="4 13" id="KW-0812">Transmembrane</keyword>
<keyword evidence="3" id="KW-0716">Sensory transduction</keyword>
<proteinExistence type="inferred from homology"/>
<evidence type="ECO:0000256" key="5">
    <source>
        <dbReference type="ARBA" id="ARBA00022725"/>
    </source>
</evidence>
<feature type="transmembrane region" description="Helical" evidence="14">
    <location>
        <begin position="252"/>
        <end position="273"/>
    </location>
</feature>
<reference evidence="16" key="1">
    <citation type="submission" date="2022-03" db="EMBL/GenBank/DDBJ databases">
        <authorList>
            <person name="Alioto T."/>
            <person name="Alioto T."/>
            <person name="Gomez Garrido J."/>
        </authorList>
    </citation>
    <scope>NUCLEOTIDE SEQUENCE</scope>
</reference>
<evidence type="ECO:0000256" key="14">
    <source>
        <dbReference type="SAM" id="Phobius"/>
    </source>
</evidence>
<feature type="transmembrane region" description="Helical" evidence="14">
    <location>
        <begin position="400"/>
        <end position="422"/>
    </location>
</feature>
<evidence type="ECO:0000256" key="8">
    <source>
        <dbReference type="ARBA" id="ARBA00023136"/>
    </source>
</evidence>
<evidence type="ECO:0000313" key="17">
    <source>
        <dbReference type="Proteomes" id="UP001295444"/>
    </source>
</evidence>
<comment type="subcellular location">
    <subcellularLocation>
        <location evidence="1">Cell membrane</location>
        <topology evidence="1">Multi-pass membrane protein</topology>
    </subcellularLocation>
</comment>
<feature type="transmembrane region" description="Helical" evidence="14">
    <location>
        <begin position="212"/>
        <end position="232"/>
    </location>
</feature>
<evidence type="ECO:0000256" key="9">
    <source>
        <dbReference type="ARBA" id="ARBA00023157"/>
    </source>
</evidence>
<evidence type="ECO:0000256" key="7">
    <source>
        <dbReference type="ARBA" id="ARBA00023040"/>
    </source>
</evidence>
<keyword evidence="6 14" id="KW-1133">Transmembrane helix</keyword>
<keyword evidence="9" id="KW-1015">Disulfide bond</keyword>
<keyword evidence="8 14" id="KW-0472">Membrane</keyword>
<evidence type="ECO:0000256" key="1">
    <source>
        <dbReference type="ARBA" id="ARBA00004651"/>
    </source>
</evidence>
<gene>
    <name evidence="16" type="ORF">PECUL_23A035688</name>
</gene>
<dbReference type="Proteomes" id="UP001295444">
    <property type="component" value="Chromosome 03"/>
</dbReference>
<sequence length="521" mass="58070">SSQRQPAQQDSLEGQQRWQPTKCSDHLLKAFVRLIPKISNNNLHCPMYLFLTNSSIFDILLASTIVPNMLCIVINNGSYISFTGCVIQFCIFGSSESSESFILCVMSYDRYVAIFYSLKYNTTMNPTLCLKLAIVSWLLSFAIITSNAATICSLQFCGPLVVDHFFCDLAPLLELSCSDTTMIQMITSILSNKLHVGLVMERHNVMRLQSPMYLFLAQLSVSDIFLITNIVPSTLHIVLGDGGTMSFAGCLVQFYVFSVSETFECLLLTLMAYDRYLAICNPLHYSSLMKHAICIKLIIMSWLLSFSIILIDTISISRLHFCGPNIIDHFFCDLSPLLSLSCSDTSIIMLEVSIMSIPVVIFPLIIIIISYAYIVLTILEISSSKGRWKTFVTCSSHLTVVSIYYGTLSSISHLTVVSIFYGTLNASYMIPANGDSLNVNKLVSLLYTVVTPMINPIIYSLRNNDIKEAIKILKACGQKGVRAPIDQAKQWADIAGQSTRRRHSQPINGAPTQLVNQWAQT</sequence>
<evidence type="ECO:0000256" key="10">
    <source>
        <dbReference type="ARBA" id="ARBA00023170"/>
    </source>
</evidence>
<dbReference type="PRINTS" id="PR00245">
    <property type="entry name" value="OLFACTORYR"/>
</dbReference>
<feature type="transmembrane region" description="Helical" evidence="14">
    <location>
        <begin position="442"/>
        <end position="461"/>
    </location>
</feature>
<dbReference type="Gene3D" id="1.20.1070.10">
    <property type="entry name" value="Rhodopsin 7-helix transmembrane proteins"/>
    <property type="match status" value="2"/>
</dbReference>
<keyword evidence="7 13" id="KW-0297">G-protein coupled receptor</keyword>
<dbReference type="PRINTS" id="PR00237">
    <property type="entry name" value="GPCRRHODOPSN"/>
</dbReference>
<evidence type="ECO:0000256" key="3">
    <source>
        <dbReference type="ARBA" id="ARBA00022606"/>
    </source>
</evidence>
<dbReference type="GO" id="GO:0005886">
    <property type="term" value="C:plasma membrane"/>
    <property type="evidence" value="ECO:0007669"/>
    <property type="project" value="UniProtKB-SubCell"/>
</dbReference>
<dbReference type="GO" id="GO:0004984">
    <property type="term" value="F:olfactory receptor activity"/>
    <property type="evidence" value="ECO:0007669"/>
    <property type="project" value="InterPro"/>
</dbReference>
<dbReference type="InterPro" id="IPR050939">
    <property type="entry name" value="Olfactory_GPCR1"/>
</dbReference>
<evidence type="ECO:0000256" key="6">
    <source>
        <dbReference type="ARBA" id="ARBA00022989"/>
    </source>
</evidence>
<dbReference type="SUPFAM" id="SSF81321">
    <property type="entry name" value="Family A G protein-coupled receptor-like"/>
    <property type="match status" value="2"/>
</dbReference>
<dbReference type="InterPro" id="IPR000276">
    <property type="entry name" value="GPCR_Rhodpsn"/>
</dbReference>
<keyword evidence="5" id="KW-0552">Olfaction</keyword>
<evidence type="ECO:0000313" key="16">
    <source>
        <dbReference type="EMBL" id="CAH2272528.1"/>
    </source>
</evidence>
<keyword evidence="11" id="KW-0325">Glycoprotein</keyword>
<dbReference type="PROSITE" id="PS00237">
    <property type="entry name" value="G_PROTEIN_RECEP_F1_1"/>
    <property type="match status" value="1"/>
</dbReference>
<name>A0AAD1RIJ5_PELCU</name>
<dbReference type="FunFam" id="1.20.1070.10:FF:000010">
    <property type="entry name" value="Olfactory receptor"/>
    <property type="match status" value="1"/>
</dbReference>
<feature type="transmembrane region" description="Helical" evidence="14">
    <location>
        <begin position="354"/>
        <end position="379"/>
    </location>
</feature>
<evidence type="ECO:0000256" key="12">
    <source>
        <dbReference type="ARBA" id="ARBA00023224"/>
    </source>
</evidence>
<dbReference type="Pfam" id="PF13853">
    <property type="entry name" value="7tm_4"/>
    <property type="match status" value="2"/>
</dbReference>
<dbReference type="GO" id="GO:0004930">
    <property type="term" value="F:G protein-coupled receptor activity"/>
    <property type="evidence" value="ECO:0007669"/>
    <property type="project" value="UniProtKB-KW"/>
</dbReference>
<feature type="domain" description="G-protein coupled receptors family 1 profile" evidence="15">
    <location>
        <begin position="191"/>
        <end position="459"/>
    </location>
</feature>
<dbReference type="AlphaFoldDB" id="A0AAD1RIJ5"/>
<keyword evidence="2" id="KW-1003">Cell membrane</keyword>
<evidence type="ECO:0000256" key="4">
    <source>
        <dbReference type="ARBA" id="ARBA00022692"/>
    </source>
</evidence>
<dbReference type="PROSITE" id="PS50262">
    <property type="entry name" value="G_PROTEIN_RECEP_F1_2"/>
    <property type="match status" value="2"/>
</dbReference>
<comment type="similarity">
    <text evidence="13">Belongs to the G-protein coupled receptor 1 family.</text>
</comment>
<accession>A0AAD1RIJ5</accession>
<keyword evidence="17" id="KW-1185">Reference proteome</keyword>
<dbReference type="PANTHER" id="PTHR24242">
    <property type="entry name" value="G-PROTEIN COUPLED RECEPTOR"/>
    <property type="match status" value="1"/>
</dbReference>
<evidence type="ECO:0000256" key="11">
    <source>
        <dbReference type="ARBA" id="ARBA00023180"/>
    </source>
</evidence>
<feature type="transmembrane region" description="Helical" evidence="14">
    <location>
        <begin position="293"/>
        <end position="311"/>
    </location>
</feature>
<dbReference type="EMBL" id="OW240914">
    <property type="protein sequence ID" value="CAH2272528.1"/>
    <property type="molecule type" value="Genomic_DNA"/>
</dbReference>
<dbReference type="PANTHER" id="PTHR24242:SF253">
    <property type="entry name" value="OLFACTORY RECEPTOR-RELATED"/>
    <property type="match status" value="1"/>
</dbReference>
<organism evidence="16 17">
    <name type="scientific">Pelobates cultripes</name>
    <name type="common">Western spadefoot toad</name>
    <dbReference type="NCBI Taxonomy" id="61616"/>
    <lineage>
        <taxon>Eukaryota</taxon>
        <taxon>Metazoa</taxon>
        <taxon>Chordata</taxon>
        <taxon>Craniata</taxon>
        <taxon>Vertebrata</taxon>
        <taxon>Euteleostomi</taxon>
        <taxon>Amphibia</taxon>
        <taxon>Batrachia</taxon>
        <taxon>Anura</taxon>
        <taxon>Pelobatoidea</taxon>
        <taxon>Pelobatidae</taxon>
        <taxon>Pelobates</taxon>
    </lineage>
</organism>
<keyword evidence="12 13" id="KW-0807">Transducer</keyword>
<evidence type="ECO:0000256" key="2">
    <source>
        <dbReference type="ARBA" id="ARBA00022475"/>
    </source>
</evidence>
<evidence type="ECO:0000256" key="13">
    <source>
        <dbReference type="RuleBase" id="RU000688"/>
    </source>
</evidence>
<keyword evidence="10 13" id="KW-0675">Receptor</keyword>
<feature type="domain" description="G-protein coupled receptors family 1 profile" evidence="15">
    <location>
        <begin position="29"/>
        <end position="169"/>
    </location>
</feature>
<protein>
    <submittedName>
        <fullName evidence="16">Olfactory receptor 11L1-like</fullName>
    </submittedName>
</protein>
<dbReference type="InterPro" id="IPR000725">
    <property type="entry name" value="Olfact_rcpt"/>
</dbReference>
<evidence type="ECO:0000259" key="15">
    <source>
        <dbReference type="PROSITE" id="PS50262"/>
    </source>
</evidence>
<feature type="non-terminal residue" evidence="16">
    <location>
        <position position="1"/>
    </location>
</feature>